<feature type="non-terminal residue" evidence="2">
    <location>
        <position position="124"/>
    </location>
</feature>
<gene>
    <name evidence="2" type="ORF">g.258</name>
</gene>
<protein>
    <submittedName>
        <fullName evidence="2">Uncharacterized protein</fullName>
    </submittedName>
</protein>
<dbReference type="EMBL" id="GECU01034919">
    <property type="protein sequence ID" value="JAS72787.1"/>
    <property type="molecule type" value="Transcribed_RNA"/>
</dbReference>
<dbReference type="AlphaFoldDB" id="A0A1B6HDK8"/>
<sequence length="124" mass="13786">EQPTITPSVKTVPDGINNTSILDTFSTSTSAEDPSIAEESTAADNSSTVEEYTTTTTILQGINETDDKFLDQYYAWLLANLSENDYNNEYEVVTYETSNTTGEYVEIEDKNLFQGPIFQKNVST</sequence>
<feature type="region of interest" description="Disordered" evidence="1">
    <location>
        <begin position="1"/>
        <end position="51"/>
    </location>
</feature>
<feature type="compositionally biased region" description="Polar residues" evidence="1">
    <location>
        <begin position="16"/>
        <end position="32"/>
    </location>
</feature>
<name>A0A1B6HDK8_9HEMI</name>
<evidence type="ECO:0000256" key="1">
    <source>
        <dbReference type="SAM" id="MobiDB-lite"/>
    </source>
</evidence>
<feature type="non-terminal residue" evidence="2">
    <location>
        <position position="1"/>
    </location>
</feature>
<feature type="compositionally biased region" description="Polar residues" evidence="1">
    <location>
        <begin position="42"/>
        <end position="51"/>
    </location>
</feature>
<accession>A0A1B6HDK8</accession>
<evidence type="ECO:0000313" key="2">
    <source>
        <dbReference type="EMBL" id="JAS72787.1"/>
    </source>
</evidence>
<proteinExistence type="predicted"/>
<organism evidence="2">
    <name type="scientific">Homalodisca liturata</name>
    <dbReference type="NCBI Taxonomy" id="320908"/>
    <lineage>
        <taxon>Eukaryota</taxon>
        <taxon>Metazoa</taxon>
        <taxon>Ecdysozoa</taxon>
        <taxon>Arthropoda</taxon>
        <taxon>Hexapoda</taxon>
        <taxon>Insecta</taxon>
        <taxon>Pterygota</taxon>
        <taxon>Neoptera</taxon>
        <taxon>Paraneoptera</taxon>
        <taxon>Hemiptera</taxon>
        <taxon>Auchenorrhyncha</taxon>
        <taxon>Membracoidea</taxon>
        <taxon>Cicadellidae</taxon>
        <taxon>Cicadellinae</taxon>
        <taxon>Proconiini</taxon>
        <taxon>Homalodisca</taxon>
    </lineage>
</organism>
<reference evidence="2" key="1">
    <citation type="submission" date="2015-11" db="EMBL/GenBank/DDBJ databases">
        <title>De novo transcriptome assembly of four potential Pierce s Disease insect vectors from Arizona vineyards.</title>
        <authorList>
            <person name="Tassone E.E."/>
        </authorList>
    </citation>
    <scope>NUCLEOTIDE SEQUENCE</scope>
</reference>